<feature type="region of interest" description="Disordered" evidence="6">
    <location>
        <begin position="388"/>
        <end position="409"/>
    </location>
</feature>
<dbReference type="Gene3D" id="1.20.1250.20">
    <property type="entry name" value="MFS general substrate transporter like domains"/>
    <property type="match status" value="1"/>
</dbReference>
<keyword evidence="4 7" id="KW-1133">Transmembrane helix</keyword>
<dbReference type="InterPro" id="IPR020846">
    <property type="entry name" value="MFS_dom"/>
</dbReference>
<evidence type="ECO:0000313" key="9">
    <source>
        <dbReference type="EMBL" id="GIH21887.1"/>
    </source>
</evidence>
<feature type="transmembrane region" description="Helical" evidence="7">
    <location>
        <begin position="363"/>
        <end position="384"/>
    </location>
</feature>
<evidence type="ECO:0000256" key="6">
    <source>
        <dbReference type="SAM" id="MobiDB-lite"/>
    </source>
</evidence>
<feature type="transmembrane region" description="Helical" evidence="7">
    <location>
        <begin position="335"/>
        <end position="351"/>
    </location>
</feature>
<feature type="transmembrane region" description="Helical" evidence="7">
    <location>
        <begin position="97"/>
        <end position="122"/>
    </location>
</feature>
<dbReference type="PANTHER" id="PTHR42718">
    <property type="entry name" value="MAJOR FACILITATOR SUPERFAMILY MULTIDRUG TRANSPORTER MFSC"/>
    <property type="match status" value="1"/>
</dbReference>
<organism evidence="9 10">
    <name type="scientific">Acrocarpospora phusangensis</name>
    <dbReference type="NCBI Taxonomy" id="1070424"/>
    <lineage>
        <taxon>Bacteria</taxon>
        <taxon>Bacillati</taxon>
        <taxon>Actinomycetota</taxon>
        <taxon>Actinomycetes</taxon>
        <taxon>Streptosporangiales</taxon>
        <taxon>Streptosporangiaceae</taxon>
        <taxon>Acrocarpospora</taxon>
    </lineage>
</organism>
<feature type="domain" description="Major facilitator superfamily (MFS) profile" evidence="8">
    <location>
        <begin position="6"/>
        <end position="386"/>
    </location>
</feature>
<feature type="transmembrane region" description="Helical" evidence="7">
    <location>
        <begin position="237"/>
        <end position="256"/>
    </location>
</feature>
<keyword evidence="2" id="KW-0813">Transport</keyword>
<feature type="transmembrane region" description="Helical" evidence="7">
    <location>
        <begin position="294"/>
        <end position="314"/>
    </location>
</feature>
<name>A0A919UL82_9ACTN</name>
<dbReference type="GO" id="GO:0005886">
    <property type="term" value="C:plasma membrane"/>
    <property type="evidence" value="ECO:0007669"/>
    <property type="project" value="UniProtKB-SubCell"/>
</dbReference>
<evidence type="ECO:0000259" key="8">
    <source>
        <dbReference type="PROSITE" id="PS50850"/>
    </source>
</evidence>
<sequence>MNPWRALAVLCVANFLILVDTTIVNTAAPAIMTSLGAGVGQIVWILNGYLLAFASLLIVFGRVGDLFGPRNVFAAGLAVFTGASLLCALAAEPGLLVAARVAQGVGAAALVPQALALISAIFPADRRGLALGIFTAVAGVASVGGPTFGGLLVTRFGWQSVFLINLPVGLAALPLALRLIPDLRPPRPHRVTAVPGLFRHRPFTLAVAITGITSFSLYGLLLVYVIQTQTVLGMSPLMSGVTALPMTLALTALAPLSGKLADKVGGRLPLASGLTLYALGVLGLAFLTSTAATFLLPLALIGVGMGLAFAPATVEGLRPIPPLLAGVASGTLNTARQLGGAAGAFVIGALLGDGDYLAAARPALGLVAGLIAAGAALALFMPACSAAPPPGPRTPSTPAVPPPTGAAAP</sequence>
<dbReference type="Pfam" id="PF07690">
    <property type="entry name" value="MFS_1"/>
    <property type="match status" value="1"/>
</dbReference>
<evidence type="ECO:0000256" key="4">
    <source>
        <dbReference type="ARBA" id="ARBA00022989"/>
    </source>
</evidence>
<evidence type="ECO:0000256" key="7">
    <source>
        <dbReference type="SAM" id="Phobius"/>
    </source>
</evidence>
<evidence type="ECO:0000256" key="3">
    <source>
        <dbReference type="ARBA" id="ARBA00022692"/>
    </source>
</evidence>
<keyword evidence="3 7" id="KW-0812">Transmembrane</keyword>
<evidence type="ECO:0000256" key="5">
    <source>
        <dbReference type="ARBA" id="ARBA00023136"/>
    </source>
</evidence>
<keyword evidence="5 7" id="KW-0472">Membrane</keyword>
<comment type="caution">
    <text evidence="9">The sequence shown here is derived from an EMBL/GenBank/DDBJ whole genome shotgun (WGS) entry which is preliminary data.</text>
</comment>
<dbReference type="SUPFAM" id="SSF103473">
    <property type="entry name" value="MFS general substrate transporter"/>
    <property type="match status" value="1"/>
</dbReference>
<protein>
    <recommendedName>
        <fullName evidence="8">Major facilitator superfamily (MFS) profile domain-containing protein</fullName>
    </recommendedName>
</protein>
<dbReference type="InterPro" id="IPR036259">
    <property type="entry name" value="MFS_trans_sf"/>
</dbReference>
<evidence type="ECO:0000313" key="10">
    <source>
        <dbReference type="Proteomes" id="UP000640052"/>
    </source>
</evidence>
<dbReference type="Proteomes" id="UP000640052">
    <property type="component" value="Unassembled WGS sequence"/>
</dbReference>
<proteinExistence type="predicted"/>
<feature type="transmembrane region" description="Helical" evidence="7">
    <location>
        <begin position="268"/>
        <end position="288"/>
    </location>
</feature>
<dbReference type="PROSITE" id="PS50850">
    <property type="entry name" value="MFS"/>
    <property type="match status" value="1"/>
</dbReference>
<dbReference type="RefSeq" id="WP_204038753.1">
    <property type="nucleotide sequence ID" value="NZ_BOOA01000001.1"/>
</dbReference>
<accession>A0A919UL82</accession>
<gene>
    <name evidence="9" type="ORF">Aph01nite_01970</name>
</gene>
<dbReference type="PANTHER" id="PTHR42718:SF9">
    <property type="entry name" value="MAJOR FACILITATOR SUPERFAMILY MULTIDRUG TRANSPORTER MFSC"/>
    <property type="match status" value="1"/>
</dbReference>
<dbReference type="InterPro" id="IPR011701">
    <property type="entry name" value="MFS"/>
</dbReference>
<dbReference type="EMBL" id="BOOA01000001">
    <property type="protein sequence ID" value="GIH21887.1"/>
    <property type="molecule type" value="Genomic_DNA"/>
</dbReference>
<dbReference type="CDD" id="cd17321">
    <property type="entry name" value="MFS_MMR_MDR_like"/>
    <property type="match status" value="1"/>
</dbReference>
<evidence type="ECO:0000256" key="1">
    <source>
        <dbReference type="ARBA" id="ARBA00004651"/>
    </source>
</evidence>
<comment type="subcellular location">
    <subcellularLocation>
        <location evidence="1">Cell membrane</location>
        <topology evidence="1">Multi-pass membrane protein</topology>
    </subcellularLocation>
</comment>
<reference evidence="9" key="1">
    <citation type="submission" date="2021-01" db="EMBL/GenBank/DDBJ databases">
        <title>Whole genome shotgun sequence of Acrocarpospora phusangensis NBRC 108782.</title>
        <authorList>
            <person name="Komaki H."/>
            <person name="Tamura T."/>
        </authorList>
    </citation>
    <scope>NUCLEOTIDE SEQUENCE</scope>
    <source>
        <strain evidence="9">NBRC 108782</strain>
    </source>
</reference>
<dbReference type="GO" id="GO:0022857">
    <property type="term" value="F:transmembrane transporter activity"/>
    <property type="evidence" value="ECO:0007669"/>
    <property type="project" value="InterPro"/>
</dbReference>
<keyword evidence="10" id="KW-1185">Reference proteome</keyword>
<feature type="transmembrane region" description="Helical" evidence="7">
    <location>
        <begin position="42"/>
        <end position="60"/>
    </location>
</feature>
<feature type="transmembrane region" description="Helical" evidence="7">
    <location>
        <begin position="72"/>
        <end position="91"/>
    </location>
</feature>
<feature type="transmembrane region" description="Helical" evidence="7">
    <location>
        <begin position="202"/>
        <end position="225"/>
    </location>
</feature>
<evidence type="ECO:0000256" key="2">
    <source>
        <dbReference type="ARBA" id="ARBA00022448"/>
    </source>
</evidence>
<dbReference type="PRINTS" id="PR01036">
    <property type="entry name" value="TCRTETB"/>
</dbReference>
<feature type="transmembrane region" description="Helical" evidence="7">
    <location>
        <begin position="129"/>
        <end position="149"/>
    </location>
</feature>
<dbReference type="AlphaFoldDB" id="A0A919UL82"/>